<dbReference type="CDD" id="cd00170">
    <property type="entry name" value="SEC14"/>
    <property type="match status" value="1"/>
</dbReference>
<accession>A0AAW1DLC7</accession>
<dbReference type="PANTHER" id="PTHR10174">
    <property type="entry name" value="ALPHA-TOCOPHEROL TRANSFER PROTEIN-RELATED"/>
    <property type="match status" value="1"/>
</dbReference>
<dbReference type="Gene3D" id="3.40.525.10">
    <property type="entry name" value="CRAL-TRIO lipid binding domain"/>
    <property type="match status" value="1"/>
</dbReference>
<dbReference type="InterPro" id="IPR011074">
    <property type="entry name" value="CRAL/TRIO_N_dom"/>
</dbReference>
<dbReference type="Gene3D" id="1.10.8.20">
    <property type="entry name" value="N-terminal domain of phosphatidylinositol transfer protein sec14p"/>
    <property type="match status" value="1"/>
</dbReference>
<sequence>MNKFNCKMPECVIEDKIGDVEAALDLVTIPDDVKEYARVRLGETPETRTQMLEELRELIYQRGDITPVKMDDEYLLRFLRARNFKLEPTYRLLENYCRFREENIDYYENVNPMDLHYIGDLDILSVLPYREQNGRRIMIYKIGNWNPAEIPVDDIFRGTLATLEAGMLEPRAQILGGVAIFDMQGLTMNHVWYITPSVVSKVIQIMATSFPMKISAIHVVHESWIFEKIFSMFKPLIGNRYKDILFFHGDDMKSLHKHIDPKYLPIVYDGIRPDYGYAQWFSSLSSDQRVVKEMEQLGYVTKPYIINENS</sequence>
<dbReference type="SUPFAM" id="SSF46938">
    <property type="entry name" value="CRAL/TRIO N-terminal domain"/>
    <property type="match status" value="1"/>
</dbReference>
<name>A0AAW1DLC7_9HEMI</name>
<dbReference type="GO" id="GO:0016020">
    <property type="term" value="C:membrane"/>
    <property type="evidence" value="ECO:0007669"/>
    <property type="project" value="TreeGrafter"/>
</dbReference>
<evidence type="ECO:0000259" key="1">
    <source>
        <dbReference type="PROSITE" id="PS50191"/>
    </source>
</evidence>
<dbReference type="PRINTS" id="PR00180">
    <property type="entry name" value="CRETINALDHBP"/>
</dbReference>
<keyword evidence="3" id="KW-1185">Reference proteome</keyword>
<dbReference type="InterPro" id="IPR036273">
    <property type="entry name" value="CRAL/TRIO_N_dom_sf"/>
</dbReference>
<evidence type="ECO:0000313" key="2">
    <source>
        <dbReference type="EMBL" id="KAK9511079.1"/>
    </source>
</evidence>
<dbReference type="Gene3D" id="1.20.5.1200">
    <property type="entry name" value="Alpha-tocopherol transfer"/>
    <property type="match status" value="1"/>
</dbReference>
<evidence type="ECO:0000313" key="3">
    <source>
        <dbReference type="Proteomes" id="UP001461498"/>
    </source>
</evidence>
<protein>
    <recommendedName>
        <fullName evidence="1">CRAL-TRIO domain-containing protein</fullName>
    </recommendedName>
</protein>
<dbReference type="InterPro" id="IPR036865">
    <property type="entry name" value="CRAL-TRIO_dom_sf"/>
</dbReference>
<dbReference type="EMBL" id="JAPXFL010000002">
    <property type="protein sequence ID" value="KAK9511079.1"/>
    <property type="molecule type" value="Genomic_DNA"/>
</dbReference>
<dbReference type="GO" id="GO:1902936">
    <property type="term" value="F:phosphatidylinositol bisphosphate binding"/>
    <property type="evidence" value="ECO:0007669"/>
    <property type="project" value="TreeGrafter"/>
</dbReference>
<dbReference type="PANTHER" id="PTHR10174:SF234">
    <property type="entry name" value="SD01558P"/>
    <property type="match status" value="1"/>
</dbReference>
<dbReference type="PROSITE" id="PS50191">
    <property type="entry name" value="CRAL_TRIO"/>
    <property type="match status" value="1"/>
</dbReference>
<dbReference type="SMART" id="SM00516">
    <property type="entry name" value="SEC14"/>
    <property type="match status" value="1"/>
</dbReference>
<dbReference type="InterPro" id="IPR001251">
    <property type="entry name" value="CRAL-TRIO_dom"/>
</dbReference>
<proteinExistence type="predicted"/>
<dbReference type="AlphaFoldDB" id="A0AAW1DLC7"/>
<reference evidence="2 3" key="1">
    <citation type="submission" date="2022-12" db="EMBL/GenBank/DDBJ databases">
        <title>Chromosome-level genome assembly of true bugs.</title>
        <authorList>
            <person name="Ma L."/>
            <person name="Li H."/>
        </authorList>
    </citation>
    <scope>NUCLEOTIDE SEQUENCE [LARGE SCALE GENOMIC DNA]</scope>
    <source>
        <strain evidence="2">Lab_2022b</strain>
    </source>
</reference>
<dbReference type="Pfam" id="PF03765">
    <property type="entry name" value="CRAL_TRIO_N"/>
    <property type="match status" value="1"/>
</dbReference>
<feature type="domain" description="CRAL-TRIO" evidence="1">
    <location>
        <begin position="114"/>
        <end position="276"/>
    </location>
</feature>
<organism evidence="2 3">
    <name type="scientific">Rhynocoris fuscipes</name>
    <dbReference type="NCBI Taxonomy" id="488301"/>
    <lineage>
        <taxon>Eukaryota</taxon>
        <taxon>Metazoa</taxon>
        <taxon>Ecdysozoa</taxon>
        <taxon>Arthropoda</taxon>
        <taxon>Hexapoda</taxon>
        <taxon>Insecta</taxon>
        <taxon>Pterygota</taxon>
        <taxon>Neoptera</taxon>
        <taxon>Paraneoptera</taxon>
        <taxon>Hemiptera</taxon>
        <taxon>Heteroptera</taxon>
        <taxon>Panheteroptera</taxon>
        <taxon>Cimicomorpha</taxon>
        <taxon>Reduviidae</taxon>
        <taxon>Harpactorinae</taxon>
        <taxon>Harpactorini</taxon>
        <taxon>Rhynocoris</taxon>
    </lineage>
</organism>
<dbReference type="SUPFAM" id="SSF52087">
    <property type="entry name" value="CRAL/TRIO domain"/>
    <property type="match status" value="1"/>
</dbReference>
<dbReference type="Pfam" id="PF00650">
    <property type="entry name" value="CRAL_TRIO"/>
    <property type="match status" value="1"/>
</dbReference>
<dbReference type="Proteomes" id="UP001461498">
    <property type="component" value="Unassembled WGS sequence"/>
</dbReference>
<comment type="caution">
    <text evidence="2">The sequence shown here is derived from an EMBL/GenBank/DDBJ whole genome shotgun (WGS) entry which is preliminary data.</text>
</comment>
<gene>
    <name evidence="2" type="ORF">O3M35_005712</name>
</gene>
<dbReference type="SMART" id="SM01100">
    <property type="entry name" value="CRAL_TRIO_N"/>
    <property type="match status" value="1"/>
</dbReference>